<reference evidence="1 2" key="2">
    <citation type="journal article" date="2023" name="Mol. Biol. Evol.">
        <title>Genomics of Secondarily Temperate Adaptation in the Only Non-Antarctic Icefish.</title>
        <authorList>
            <person name="Rivera-Colon A.G."/>
            <person name="Rayamajhi N."/>
            <person name="Minhas B.F."/>
            <person name="Madrigal G."/>
            <person name="Bilyk K.T."/>
            <person name="Yoon V."/>
            <person name="Hune M."/>
            <person name="Gregory S."/>
            <person name="Cheng C.H.C."/>
            <person name="Catchen J.M."/>
        </authorList>
    </citation>
    <scope>NUCLEOTIDE SEQUENCE [LARGE SCALE GENOMIC DNA]</scope>
    <source>
        <strain evidence="1">JMC-PN-2008</strain>
    </source>
</reference>
<accession>A0AAN7XJU9</accession>
<reference evidence="1 2" key="1">
    <citation type="journal article" date="2023" name="Genes (Basel)">
        <title>Chromosome-Level Genome Assembly and Circadian Gene Repertoire of the Patagonia Blennie Eleginops maclovinus-The Closest Ancestral Proxy of Antarctic Cryonotothenioids.</title>
        <authorList>
            <person name="Cheng C.C."/>
            <person name="Rivera-Colon A.G."/>
            <person name="Minhas B.F."/>
            <person name="Wilson L."/>
            <person name="Rayamajhi N."/>
            <person name="Vargas-Chacoff L."/>
            <person name="Catchen J.M."/>
        </authorList>
    </citation>
    <scope>NUCLEOTIDE SEQUENCE [LARGE SCALE GENOMIC DNA]</scope>
    <source>
        <strain evidence="1">JMC-PN-2008</strain>
    </source>
</reference>
<organism evidence="1 2">
    <name type="scientific">Eleginops maclovinus</name>
    <name type="common">Patagonian blennie</name>
    <name type="synonym">Eleginus maclovinus</name>
    <dbReference type="NCBI Taxonomy" id="56733"/>
    <lineage>
        <taxon>Eukaryota</taxon>
        <taxon>Metazoa</taxon>
        <taxon>Chordata</taxon>
        <taxon>Craniata</taxon>
        <taxon>Vertebrata</taxon>
        <taxon>Euteleostomi</taxon>
        <taxon>Actinopterygii</taxon>
        <taxon>Neopterygii</taxon>
        <taxon>Teleostei</taxon>
        <taxon>Neoteleostei</taxon>
        <taxon>Acanthomorphata</taxon>
        <taxon>Eupercaria</taxon>
        <taxon>Perciformes</taxon>
        <taxon>Notothenioidei</taxon>
        <taxon>Eleginopidae</taxon>
        <taxon>Eleginops</taxon>
    </lineage>
</organism>
<keyword evidence="2" id="KW-1185">Reference proteome</keyword>
<dbReference type="Proteomes" id="UP001346869">
    <property type="component" value="Unassembled WGS sequence"/>
</dbReference>
<dbReference type="AlphaFoldDB" id="A0AAN7XJU9"/>
<dbReference type="EMBL" id="JAUZQC010000012">
    <property type="protein sequence ID" value="KAK5862074.1"/>
    <property type="molecule type" value="Genomic_DNA"/>
</dbReference>
<evidence type="ECO:0000313" key="1">
    <source>
        <dbReference type="EMBL" id="KAK5862074.1"/>
    </source>
</evidence>
<protein>
    <submittedName>
        <fullName evidence="1">Uncharacterized protein</fullName>
    </submittedName>
</protein>
<gene>
    <name evidence="1" type="ORF">PBY51_017505</name>
</gene>
<evidence type="ECO:0000313" key="2">
    <source>
        <dbReference type="Proteomes" id="UP001346869"/>
    </source>
</evidence>
<comment type="caution">
    <text evidence="1">The sequence shown here is derived from an EMBL/GenBank/DDBJ whole genome shotgun (WGS) entry which is preliminary data.</text>
</comment>
<proteinExistence type="predicted"/>
<name>A0AAN7XJU9_ELEMC</name>
<sequence>MKCPHELWISAAQLLPVWMRSPACLQKVEDVHVCPCLCQAPVSVCVSQAVSEEEGDELGGRRLTVRPSLSLVCPSSAMPFRHVPVALALLSPSPPPPIDAIKAGLLEQHRNQAARDAIIPASRSPPTCCDADIKHRDRVGGRY</sequence>